<dbReference type="Proteomes" id="UP000310597">
    <property type="component" value="Unassembled WGS sequence"/>
</dbReference>
<evidence type="ECO:0000313" key="3">
    <source>
        <dbReference type="EMBL" id="TKD25231.1"/>
    </source>
</evidence>
<gene>
    <name evidence="3" type="ORF">FBT96_03445</name>
</gene>
<dbReference type="SUPFAM" id="SSF159941">
    <property type="entry name" value="MM3350-like"/>
    <property type="match status" value="1"/>
</dbReference>
<protein>
    <submittedName>
        <fullName evidence="3">Plasmid pRiA4b ORF-3 family protein</fullName>
    </submittedName>
</protein>
<sequence length="233" mass="26819">MPPPPRAETGDNAASRRHDQHRASGRREKVFSQRKVAQLLVRLIEIDPPIWRRLLVPSDWTLAKLHRVLQAAFGWTDAHLHEFHIGGLRYGDPDLLDDGFDGPRVFDYADVRLLDFLGQPDAVFVYVYDFGDNWQHEIRIEAWPEVETAPKQAQCLDGARARPPEDVGGPWSYGDFLEVIRDPEHDDHASNLRWAGGHFDPEWFDLEVINKDLRNAMRSNAARRLHQPKPKKG</sequence>
<dbReference type="InterPro" id="IPR012912">
    <property type="entry name" value="Plasmid_pRiA4b_Orf3-like"/>
</dbReference>
<evidence type="ECO:0000313" key="4">
    <source>
        <dbReference type="Proteomes" id="UP000310597"/>
    </source>
</evidence>
<dbReference type="AlphaFoldDB" id="A0A4U1K074"/>
<accession>A0A4U1K074</accession>
<dbReference type="PANTHER" id="PTHR41878">
    <property type="entry name" value="LEXA REPRESSOR-RELATED"/>
    <property type="match status" value="1"/>
</dbReference>
<dbReference type="InterPro" id="IPR024047">
    <property type="entry name" value="MM3350-like_sf"/>
</dbReference>
<reference evidence="3 4" key="1">
    <citation type="submission" date="2019-04" db="EMBL/GenBank/DDBJ databases">
        <title>Draft Whole-Genome sequence of the purple photosynthetic bacterium Rhodobacter capsulatus SP108 with an indigenous class A beta-lactamase.</title>
        <authorList>
            <person name="Robertson S."/>
            <person name="Meyer T.E."/>
            <person name="Kyndt J.A."/>
        </authorList>
    </citation>
    <scope>NUCLEOTIDE SEQUENCE [LARGE SCALE GENOMIC DNA]</scope>
    <source>
        <strain evidence="3 4">SP108</strain>
    </source>
</reference>
<feature type="compositionally biased region" description="Basic and acidic residues" evidence="1">
    <location>
        <begin position="14"/>
        <end position="29"/>
    </location>
</feature>
<evidence type="ECO:0000256" key="1">
    <source>
        <dbReference type="SAM" id="MobiDB-lite"/>
    </source>
</evidence>
<dbReference type="OrthoDB" id="9816539at2"/>
<dbReference type="PANTHER" id="PTHR41878:SF1">
    <property type="entry name" value="TNPR PROTEIN"/>
    <property type="match status" value="1"/>
</dbReference>
<comment type="caution">
    <text evidence="3">The sequence shown here is derived from an EMBL/GenBank/DDBJ whole genome shotgun (WGS) entry which is preliminary data.</text>
</comment>
<dbReference type="EMBL" id="SWJZ01000010">
    <property type="protein sequence ID" value="TKD25231.1"/>
    <property type="molecule type" value="Genomic_DNA"/>
</dbReference>
<feature type="domain" description="Plasmid pRiA4b Orf3-like" evidence="2">
    <location>
        <begin position="36"/>
        <end position="207"/>
    </location>
</feature>
<proteinExistence type="predicted"/>
<dbReference type="Pfam" id="PF07929">
    <property type="entry name" value="PRiA4_ORF3"/>
    <property type="match status" value="1"/>
</dbReference>
<evidence type="ECO:0000259" key="2">
    <source>
        <dbReference type="Pfam" id="PF07929"/>
    </source>
</evidence>
<feature type="region of interest" description="Disordered" evidence="1">
    <location>
        <begin position="1"/>
        <end position="29"/>
    </location>
</feature>
<organism evidence="3 4">
    <name type="scientific">Rhodobacter capsulatus</name>
    <name type="common">Rhodopseudomonas capsulata</name>
    <dbReference type="NCBI Taxonomy" id="1061"/>
    <lineage>
        <taxon>Bacteria</taxon>
        <taxon>Pseudomonadati</taxon>
        <taxon>Pseudomonadota</taxon>
        <taxon>Alphaproteobacteria</taxon>
        <taxon>Rhodobacterales</taxon>
        <taxon>Rhodobacter group</taxon>
        <taxon>Rhodobacter</taxon>
    </lineage>
</organism>
<dbReference type="Gene3D" id="3.10.290.30">
    <property type="entry name" value="MM3350-like"/>
    <property type="match status" value="1"/>
</dbReference>
<name>A0A4U1K074_RHOCA</name>